<evidence type="ECO:0000256" key="2">
    <source>
        <dbReference type="SAM" id="SignalP"/>
    </source>
</evidence>
<keyword evidence="4" id="KW-1185">Reference proteome</keyword>
<evidence type="ECO:0000313" key="4">
    <source>
        <dbReference type="Proteomes" id="UP000267400"/>
    </source>
</evidence>
<dbReference type="InterPro" id="IPR005297">
    <property type="entry name" value="Lipoprotein_repeat"/>
</dbReference>
<organism evidence="3 4">
    <name type="scientific">Halomonas nitroreducens</name>
    <dbReference type="NCBI Taxonomy" id="447425"/>
    <lineage>
        <taxon>Bacteria</taxon>
        <taxon>Pseudomonadati</taxon>
        <taxon>Pseudomonadota</taxon>
        <taxon>Gammaproteobacteria</taxon>
        <taxon>Oceanospirillales</taxon>
        <taxon>Halomonadaceae</taxon>
        <taxon>Halomonas</taxon>
    </lineage>
</organism>
<reference evidence="3 4" key="1">
    <citation type="submission" date="2018-12" db="EMBL/GenBank/DDBJ databases">
        <authorList>
            <person name="Yu L."/>
        </authorList>
    </citation>
    <scope>NUCLEOTIDE SEQUENCE [LARGE SCALE GENOMIC DNA]</scope>
    <source>
        <strain evidence="3 4">11S</strain>
    </source>
</reference>
<feature type="compositionally biased region" description="Basic and acidic residues" evidence="1">
    <location>
        <begin position="59"/>
        <end position="73"/>
    </location>
</feature>
<dbReference type="RefSeq" id="WP_126486143.1">
    <property type="nucleotide sequence ID" value="NZ_RXNS01000018.1"/>
</dbReference>
<dbReference type="AlphaFoldDB" id="A0A431UZJ3"/>
<dbReference type="EMBL" id="RXNS01000018">
    <property type="protein sequence ID" value="RTQ99861.1"/>
    <property type="molecule type" value="Genomic_DNA"/>
</dbReference>
<dbReference type="PANTHER" id="PTHR39335">
    <property type="entry name" value="BLL4220 PROTEIN"/>
    <property type="match status" value="1"/>
</dbReference>
<dbReference type="Pfam" id="PF03640">
    <property type="entry name" value="Lipoprotein_15"/>
    <property type="match status" value="2"/>
</dbReference>
<keyword evidence="2" id="KW-0732">Signal</keyword>
<comment type="caution">
    <text evidence="3">The sequence shown here is derived from an EMBL/GenBank/DDBJ whole genome shotgun (WGS) entry which is preliminary data.</text>
</comment>
<evidence type="ECO:0000313" key="3">
    <source>
        <dbReference type="EMBL" id="RTQ99861.1"/>
    </source>
</evidence>
<dbReference type="OrthoDB" id="9805202at2"/>
<dbReference type="Proteomes" id="UP000267400">
    <property type="component" value="Unassembled WGS sequence"/>
</dbReference>
<sequence length="153" mass="16540">MHVWKLVLFTAIATAISAPAWAEADGDTALSVAQSDQYGSYLTDGQGRTLYLFTRDQRGKGDNQAKSNCHDDCTSAWPPHTVEGEPQAGEGLDQALVGSIERDDGATQLTYGGWPLYRFVKDQAAGDVNGQDVHGFDGEWYLLSPDGSKNEAE</sequence>
<accession>A0A431UZJ3</accession>
<dbReference type="GO" id="GO:0043448">
    <property type="term" value="P:alkane catabolic process"/>
    <property type="evidence" value="ECO:0007669"/>
    <property type="project" value="TreeGrafter"/>
</dbReference>
<protein>
    <recommendedName>
        <fullName evidence="5">ATP-binding protein</fullName>
    </recommendedName>
</protein>
<gene>
    <name evidence="3" type="ORF">EKG36_16645</name>
</gene>
<evidence type="ECO:0000256" key="1">
    <source>
        <dbReference type="SAM" id="MobiDB-lite"/>
    </source>
</evidence>
<feature type="signal peptide" evidence="2">
    <location>
        <begin position="1"/>
        <end position="22"/>
    </location>
</feature>
<dbReference type="PANTHER" id="PTHR39335:SF1">
    <property type="entry name" value="BLL4220 PROTEIN"/>
    <property type="match status" value="1"/>
</dbReference>
<feature type="chain" id="PRO_5019148982" description="ATP-binding protein" evidence="2">
    <location>
        <begin position="23"/>
        <end position="153"/>
    </location>
</feature>
<proteinExistence type="predicted"/>
<name>A0A431UZJ3_9GAMM</name>
<evidence type="ECO:0008006" key="5">
    <source>
        <dbReference type="Google" id="ProtNLM"/>
    </source>
</evidence>
<feature type="region of interest" description="Disordered" evidence="1">
    <location>
        <begin position="59"/>
        <end position="90"/>
    </location>
</feature>